<dbReference type="Proteomes" id="UP000298058">
    <property type="component" value="Unassembled WGS sequence"/>
</dbReference>
<keyword evidence="4" id="KW-1185">Reference proteome</keyword>
<dbReference type="InterPro" id="IPR002925">
    <property type="entry name" value="Dienelactn_hydro"/>
</dbReference>
<dbReference type="Gene3D" id="3.40.50.1820">
    <property type="entry name" value="alpha/beta hydrolase"/>
    <property type="match status" value="1"/>
</dbReference>
<dbReference type="GO" id="GO:0016787">
    <property type="term" value="F:hydrolase activity"/>
    <property type="evidence" value="ECO:0007669"/>
    <property type="project" value="UniProtKB-KW"/>
</dbReference>
<keyword evidence="3" id="KW-0378">Hydrolase</keyword>
<keyword evidence="1" id="KW-0732">Signal</keyword>
<dbReference type="EMBL" id="RQHW01000078">
    <property type="protein sequence ID" value="TGN17380.1"/>
    <property type="molecule type" value="Genomic_DNA"/>
</dbReference>
<proteinExistence type="predicted"/>
<gene>
    <name evidence="3" type="ORF">EHS15_17760</name>
</gene>
<evidence type="ECO:0000313" key="4">
    <source>
        <dbReference type="Proteomes" id="UP000298058"/>
    </source>
</evidence>
<dbReference type="SUPFAM" id="SSF53474">
    <property type="entry name" value="alpha/beta-Hydrolases"/>
    <property type="match status" value="1"/>
</dbReference>
<dbReference type="PANTHER" id="PTHR22946:SF0">
    <property type="entry name" value="DIENELACTONE HYDROLASE DOMAIN-CONTAINING PROTEIN"/>
    <property type="match status" value="1"/>
</dbReference>
<dbReference type="InterPro" id="IPR029058">
    <property type="entry name" value="AB_hydrolase_fold"/>
</dbReference>
<organism evidence="3 4">
    <name type="scientific">Leptospira idonii</name>
    <dbReference type="NCBI Taxonomy" id="1193500"/>
    <lineage>
        <taxon>Bacteria</taxon>
        <taxon>Pseudomonadati</taxon>
        <taxon>Spirochaetota</taxon>
        <taxon>Spirochaetia</taxon>
        <taxon>Leptospirales</taxon>
        <taxon>Leptospiraceae</taxon>
        <taxon>Leptospira</taxon>
    </lineage>
</organism>
<protein>
    <submittedName>
        <fullName evidence="3">Dienelactone hydrolase family protein</fullName>
    </submittedName>
</protein>
<dbReference type="Pfam" id="PF01738">
    <property type="entry name" value="DLH"/>
    <property type="match status" value="1"/>
</dbReference>
<evidence type="ECO:0000259" key="2">
    <source>
        <dbReference type="Pfam" id="PF01738"/>
    </source>
</evidence>
<dbReference type="RefSeq" id="WP_135761933.1">
    <property type="nucleotide sequence ID" value="NZ_RQHW01000078.1"/>
</dbReference>
<reference evidence="3" key="1">
    <citation type="journal article" date="2019" name="PLoS Negl. Trop. Dis.">
        <title>Revisiting the worldwide diversity of Leptospira species in the environment.</title>
        <authorList>
            <person name="Vincent A.T."/>
            <person name="Schiettekatte O."/>
            <person name="Bourhy P."/>
            <person name="Veyrier F.J."/>
            <person name="Picardeau M."/>
        </authorList>
    </citation>
    <scope>NUCLEOTIDE SEQUENCE [LARGE SCALE GENOMIC DNA]</scope>
    <source>
        <strain evidence="3">201300427</strain>
    </source>
</reference>
<dbReference type="InterPro" id="IPR050261">
    <property type="entry name" value="FrsA_esterase"/>
</dbReference>
<dbReference type="PANTHER" id="PTHR22946">
    <property type="entry name" value="DIENELACTONE HYDROLASE DOMAIN-CONTAINING PROTEIN-RELATED"/>
    <property type="match status" value="1"/>
</dbReference>
<feature type="chain" id="PRO_5020211632" evidence="1">
    <location>
        <begin position="24"/>
        <end position="269"/>
    </location>
</feature>
<accession>A0A4R9LZB6</accession>
<sequence length="269" mass="29040">MFQRILILSCLFVLGYCSSVPSAELPVKSSVEGTPFEYKLDGKTYEGYFAVDKSVSGKRPGVLVIHEWWGLSDYTKQRAKQLADLGYVAFAMDVYGKGVVTTDHNEAGKLSGANGDPKAFLKKIKKALEILKADPNVDPTKIGAIGYCFGGKGIVELALDGTELKGGVVSFHGMLSSPNLTSGSKKIKTKILVHHGADDPFIPKEAVETFVKTLTEAKAPLTFISHPGAVHGFTRPGAEKHGLPGLAYNKKADYASFESMKAFFAENFK</sequence>
<dbReference type="AlphaFoldDB" id="A0A4R9LZB6"/>
<dbReference type="OrthoDB" id="9787933at2"/>
<evidence type="ECO:0000256" key="1">
    <source>
        <dbReference type="SAM" id="SignalP"/>
    </source>
</evidence>
<name>A0A4R9LZB6_9LEPT</name>
<feature type="signal peptide" evidence="1">
    <location>
        <begin position="1"/>
        <end position="23"/>
    </location>
</feature>
<feature type="domain" description="Dienelactone hydrolase" evidence="2">
    <location>
        <begin position="46"/>
        <end position="266"/>
    </location>
</feature>
<evidence type="ECO:0000313" key="3">
    <source>
        <dbReference type="EMBL" id="TGN17380.1"/>
    </source>
</evidence>
<comment type="caution">
    <text evidence="3">The sequence shown here is derived from an EMBL/GenBank/DDBJ whole genome shotgun (WGS) entry which is preliminary data.</text>
</comment>